<gene>
    <name evidence="2" type="ORF">JQX14_22560</name>
</gene>
<reference evidence="2" key="1">
    <citation type="submission" date="2021-01" db="EMBL/GenBank/DDBJ databases">
        <title>Diatom-associated Roseobacters Show Island Model of Population Structure.</title>
        <authorList>
            <person name="Qu L."/>
            <person name="Feng X."/>
            <person name="Chen Y."/>
            <person name="Li L."/>
            <person name="Wang X."/>
            <person name="Hu Z."/>
            <person name="Wang H."/>
            <person name="Luo H."/>
        </authorList>
    </citation>
    <scope>NUCLEOTIDE SEQUENCE</scope>
    <source>
        <strain evidence="2">SM26-45</strain>
    </source>
</reference>
<evidence type="ECO:0000313" key="3">
    <source>
        <dbReference type="Proteomes" id="UP000809337"/>
    </source>
</evidence>
<feature type="domain" description="DUF7694" evidence="1">
    <location>
        <begin position="15"/>
        <end position="75"/>
    </location>
</feature>
<proteinExistence type="predicted"/>
<evidence type="ECO:0000313" key="2">
    <source>
        <dbReference type="EMBL" id="MBM2357336.1"/>
    </source>
</evidence>
<dbReference type="AlphaFoldDB" id="A0A9Q2NMG8"/>
<sequence length="108" mass="12105">MTEPDFIEERLCGFDTMRDDQLGHLMVRHDGTITWDQLAAIKTAAWGPDARAIEVYPADAKIINHAPIRHLWRLGESDFCPDLSGIDSNASEDSLAVRHAFAWKGART</sequence>
<protein>
    <recommendedName>
        <fullName evidence="1">DUF7694 domain-containing protein</fullName>
    </recommendedName>
</protein>
<organism evidence="2 3">
    <name type="scientific">Pseudosulfitobacter pseudonitzschiae</name>
    <dbReference type="NCBI Taxonomy" id="1402135"/>
    <lineage>
        <taxon>Bacteria</taxon>
        <taxon>Pseudomonadati</taxon>
        <taxon>Pseudomonadota</taxon>
        <taxon>Alphaproteobacteria</taxon>
        <taxon>Rhodobacterales</taxon>
        <taxon>Roseobacteraceae</taxon>
        <taxon>Pseudosulfitobacter</taxon>
    </lineage>
</organism>
<comment type="caution">
    <text evidence="2">The sequence shown here is derived from an EMBL/GenBank/DDBJ whole genome shotgun (WGS) entry which is preliminary data.</text>
</comment>
<dbReference type="RefSeq" id="WP_231036061.1">
    <property type="nucleotide sequence ID" value="NZ_JAJNGX010000034.1"/>
</dbReference>
<accession>A0A9Q2NMG8</accession>
<name>A0A9Q2NMG8_9RHOB</name>
<dbReference type="EMBL" id="JAFBWN010000034">
    <property type="protein sequence ID" value="MBM2357336.1"/>
    <property type="molecule type" value="Genomic_DNA"/>
</dbReference>
<dbReference type="InterPro" id="IPR056111">
    <property type="entry name" value="DUF7694"/>
</dbReference>
<evidence type="ECO:0000259" key="1">
    <source>
        <dbReference type="Pfam" id="PF24746"/>
    </source>
</evidence>
<dbReference type="Proteomes" id="UP000809337">
    <property type="component" value="Unassembled WGS sequence"/>
</dbReference>
<dbReference type="Pfam" id="PF24746">
    <property type="entry name" value="DUF7694"/>
    <property type="match status" value="1"/>
</dbReference>